<dbReference type="EMBL" id="CACSLK010034108">
    <property type="protein sequence ID" value="CAA0841426.1"/>
    <property type="molecule type" value="Genomic_DNA"/>
</dbReference>
<dbReference type="GO" id="GO:0005524">
    <property type="term" value="F:ATP binding"/>
    <property type="evidence" value="ECO:0007669"/>
    <property type="project" value="UniProtKB-KW"/>
</dbReference>
<dbReference type="GO" id="GO:0006426">
    <property type="term" value="P:glycyl-tRNA aminoacylation"/>
    <property type="evidence" value="ECO:0007669"/>
    <property type="project" value="InterPro"/>
</dbReference>
<dbReference type="GO" id="GO:0009570">
    <property type="term" value="C:chloroplast stroma"/>
    <property type="evidence" value="ECO:0007669"/>
    <property type="project" value="TreeGrafter"/>
</dbReference>
<evidence type="ECO:0000313" key="9">
    <source>
        <dbReference type="EMBL" id="CAA0841426.1"/>
    </source>
</evidence>
<proteinExistence type="inferred from homology"/>
<dbReference type="OrthoDB" id="1545at2759"/>
<evidence type="ECO:0000256" key="2">
    <source>
        <dbReference type="ARBA" id="ARBA00012829"/>
    </source>
</evidence>
<accession>A0A9N7RTK7</accession>
<evidence type="ECO:0000256" key="5">
    <source>
        <dbReference type="ARBA" id="ARBA00022840"/>
    </source>
</evidence>
<dbReference type="Proteomes" id="UP001153555">
    <property type="component" value="Unassembled WGS sequence"/>
</dbReference>
<dbReference type="InterPro" id="IPR006194">
    <property type="entry name" value="Gly-tRNA-synth_heterodimer"/>
</dbReference>
<dbReference type="EC" id="6.1.1.14" evidence="2"/>
<evidence type="ECO:0000256" key="7">
    <source>
        <dbReference type="ARBA" id="ARBA00023146"/>
    </source>
</evidence>
<dbReference type="InterPro" id="IPR015944">
    <property type="entry name" value="Gly-tRNA-synth_bsu"/>
</dbReference>
<protein>
    <recommendedName>
        <fullName evidence="2">glycine--tRNA ligase</fullName>
        <ecNumber evidence="2">6.1.1.14</ecNumber>
    </recommendedName>
</protein>
<evidence type="ECO:0000313" key="10">
    <source>
        <dbReference type="Proteomes" id="UP001153555"/>
    </source>
</evidence>
<dbReference type="GO" id="GO:0004820">
    <property type="term" value="F:glycine-tRNA ligase activity"/>
    <property type="evidence" value="ECO:0007669"/>
    <property type="project" value="UniProtKB-EC"/>
</dbReference>
<dbReference type="GO" id="GO:0005739">
    <property type="term" value="C:mitochondrion"/>
    <property type="evidence" value="ECO:0007669"/>
    <property type="project" value="TreeGrafter"/>
</dbReference>
<keyword evidence="3 9" id="KW-0436">Ligase</keyword>
<keyword evidence="7" id="KW-0030">Aminoacyl-tRNA synthetase</keyword>
<dbReference type="PROSITE" id="PS50861">
    <property type="entry name" value="AA_TRNA_LIGASE_II_GLYAB"/>
    <property type="match status" value="1"/>
</dbReference>
<keyword evidence="5" id="KW-0067">ATP-binding</keyword>
<organism evidence="9 10">
    <name type="scientific">Striga hermonthica</name>
    <name type="common">Purple witchweed</name>
    <name type="synonym">Buchnera hermonthica</name>
    <dbReference type="NCBI Taxonomy" id="68872"/>
    <lineage>
        <taxon>Eukaryota</taxon>
        <taxon>Viridiplantae</taxon>
        <taxon>Streptophyta</taxon>
        <taxon>Embryophyta</taxon>
        <taxon>Tracheophyta</taxon>
        <taxon>Spermatophyta</taxon>
        <taxon>Magnoliopsida</taxon>
        <taxon>eudicotyledons</taxon>
        <taxon>Gunneridae</taxon>
        <taxon>Pentapetalae</taxon>
        <taxon>asterids</taxon>
        <taxon>lamiids</taxon>
        <taxon>Lamiales</taxon>
        <taxon>Orobanchaceae</taxon>
        <taxon>Buchnereae</taxon>
        <taxon>Striga</taxon>
    </lineage>
</organism>
<evidence type="ECO:0000256" key="8">
    <source>
        <dbReference type="ARBA" id="ARBA00047937"/>
    </source>
</evidence>
<comment type="caution">
    <text evidence="9">The sequence shown here is derived from an EMBL/GenBank/DDBJ whole genome shotgun (WGS) entry which is preliminary data.</text>
</comment>
<name>A0A9N7RTK7_STRHE</name>
<reference evidence="9" key="1">
    <citation type="submission" date="2019-12" db="EMBL/GenBank/DDBJ databases">
        <authorList>
            <person name="Scholes J."/>
        </authorList>
    </citation>
    <scope>NUCLEOTIDE SEQUENCE</scope>
</reference>
<evidence type="ECO:0000256" key="3">
    <source>
        <dbReference type="ARBA" id="ARBA00022598"/>
    </source>
</evidence>
<keyword evidence="6" id="KW-0648">Protein biosynthesis</keyword>
<evidence type="ECO:0000256" key="1">
    <source>
        <dbReference type="ARBA" id="ARBA00008226"/>
    </source>
</evidence>
<comment type="similarity">
    <text evidence="1">Belongs to the class-II aminoacyl-tRNA synthetase family.</text>
</comment>
<dbReference type="AlphaFoldDB" id="A0A9N7RTK7"/>
<evidence type="ECO:0000256" key="4">
    <source>
        <dbReference type="ARBA" id="ARBA00022741"/>
    </source>
</evidence>
<keyword evidence="10" id="KW-1185">Reference proteome</keyword>
<evidence type="ECO:0000256" key="6">
    <source>
        <dbReference type="ARBA" id="ARBA00022917"/>
    </source>
</evidence>
<gene>
    <name evidence="9" type="ORF">SHERM_07437</name>
</gene>
<dbReference type="Pfam" id="PF02092">
    <property type="entry name" value="tRNA_synt_2f"/>
    <property type="match status" value="2"/>
</dbReference>
<comment type="catalytic activity">
    <reaction evidence="8">
        <text>tRNA(Gly) + glycine + ATP = glycyl-tRNA(Gly) + AMP + diphosphate</text>
        <dbReference type="Rhea" id="RHEA:16013"/>
        <dbReference type="Rhea" id="RHEA-COMP:9664"/>
        <dbReference type="Rhea" id="RHEA-COMP:9683"/>
        <dbReference type="ChEBI" id="CHEBI:30616"/>
        <dbReference type="ChEBI" id="CHEBI:33019"/>
        <dbReference type="ChEBI" id="CHEBI:57305"/>
        <dbReference type="ChEBI" id="CHEBI:78442"/>
        <dbReference type="ChEBI" id="CHEBI:78522"/>
        <dbReference type="ChEBI" id="CHEBI:456215"/>
        <dbReference type="EC" id="6.1.1.14"/>
    </reaction>
</comment>
<dbReference type="PANTHER" id="PTHR30075">
    <property type="entry name" value="GLYCYL-TRNA SYNTHETASE"/>
    <property type="match status" value="1"/>
</dbReference>
<keyword evidence="4" id="KW-0547">Nucleotide-binding</keyword>
<sequence>MTVCTCRCLFSVDNRVGTRGSTYRVIGCQNRGAGRLHVNLHLLIPTVPNAHNMAGLEEGRTEYVYVSAVEPSRLALDVLSDELPAVLGKISFPKSMRWNSEVMFSRPVRWILALHGDVVVPFTFAGVMSGNVTHGLRNTSSATIEEKLGTMLDKMTRVQSLVTKVGSKLGMTEDILKVIEEAASLVMSDLSSAVVTEFTSLAGVMGRHYALRDGYSELETCFRKTDAGTVLAISYRSESLVGLFSAGCQPSSANDPFGLRRISYGLVQLLVDTNRNLEVRYALELAAAVQPIKVESETIDDAHQFVTRRLEQLLMDKGVSPEVVRAVLAERVNLPCLAAKSAYKISDDETLLLFFNFLPMPPHVG</sequence>
<dbReference type="PANTHER" id="PTHR30075:SF2">
    <property type="entry name" value="GLYCINE--TRNA LIGASE, CHLOROPLASTIC_MITOCHONDRIAL 2"/>
    <property type="match status" value="1"/>
</dbReference>